<evidence type="ECO:0008006" key="4">
    <source>
        <dbReference type="Google" id="ProtNLM"/>
    </source>
</evidence>
<evidence type="ECO:0000313" key="3">
    <source>
        <dbReference type="Proteomes" id="UP001432059"/>
    </source>
</evidence>
<sequence>MINYYFTILQKGDIIKTLTKILIATTSCYFGLFSLGQIYECFLYWQVIFSIFHQTFFYKHLNRIFAFNNSHL</sequence>
<gene>
    <name evidence="2" type="ORF">BPO_2356</name>
</gene>
<keyword evidence="1" id="KW-1133">Transmembrane helix</keyword>
<keyword evidence="1" id="KW-0472">Membrane</keyword>
<dbReference type="Proteomes" id="UP001432059">
    <property type="component" value="Chromosome"/>
</dbReference>
<keyword evidence="1" id="KW-0812">Transmembrane</keyword>
<dbReference type="KEGG" id="bpor:BPO_2356"/>
<dbReference type="EMBL" id="CP136426">
    <property type="protein sequence ID" value="WOC53003.1"/>
    <property type="molecule type" value="Genomic_DNA"/>
</dbReference>
<evidence type="ECO:0000313" key="2">
    <source>
        <dbReference type="EMBL" id="WOC53003.1"/>
    </source>
</evidence>
<reference evidence="2" key="1">
    <citation type="submission" date="2023-10" db="EMBL/GenBank/DDBJ databases">
        <title>Characterization and whole genome sequencing of a novel strain of Bergeyella porcorum QD2021 isolated from pig.</title>
        <authorList>
            <person name="Liu G."/>
            <person name="Chen C."/>
            <person name="Han X."/>
        </authorList>
    </citation>
    <scope>NUCLEOTIDE SEQUENCE</scope>
    <source>
        <strain evidence="2">QD2021</strain>
    </source>
</reference>
<name>A0AAU0F6G2_9FLAO</name>
<feature type="transmembrane region" description="Helical" evidence="1">
    <location>
        <begin position="21"/>
        <end position="45"/>
    </location>
</feature>
<protein>
    <recommendedName>
        <fullName evidence="4">DUF418 domain-containing protein</fullName>
    </recommendedName>
</protein>
<accession>A0AAU0F6G2</accession>
<evidence type="ECO:0000256" key="1">
    <source>
        <dbReference type="SAM" id="Phobius"/>
    </source>
</evidence>
<dbReference type="AlphaFoldDB" id="A0AAU0F6G2"/>
<organism evidence="2 3">
    <name type="scientific">Bergeyella porcorum</name>
    <dbReference type="NCBI Taxonomy" id="1735111"/>
    <lineage>
        <taxon>Bacteria</taxon>
        <taxon>Pseudomonadati</taxon>
        <taxon>Bacteroidota</taxon>
        <taxon>Flavobacteriia</taxon>
        <taxon>Flavobacteriales</taxon>
        <taxon>Weeksellaceae</taxon>
        <taxon>Bergeyella</taxon>
    </lineage>
</organism>
<keyword evidence="3" id="KW-1185">Reference proteome</keyword>
<proteinExistence type="predicted"/>